<keyword evidence="3" id="KW-1185">Reference proteome</keyword>
<dbReference type="RefSeq" id="WP_188127916.1">
    <property type="nucleotide sequence ID" value="NZ_BAAADP010000002.1"/>
</dbReference>
<proteinExistence type="predicted"/>
<dbReference type="EMBL" id="FOPZ01000010">
    <property type="protein sequence ID" value="SFH58172.1"/>
    <property type="molecule type" value="Genomic_DNA"/>
</dbReference>
<evidence type="ECO:0000313" key="3">
    <source>
        <dbReference type="Proteomes" id="UP000323537"/>
    </source>
</evidence>
<evidence type="ECO:0008006" key="4">
    <source>
        <dbReference type="Google" id="ProtNLM"/>
    </source>
</evidence>
<accession>A0A1I3B7G6</accession>
<evidence type="ECO:0000313" key="2">
    <source>
        <dbReference type="EMBL" id="SFH58172.1"/>
    </source>
</evidence>
<dbReference type="Pfam" id="PF19102">
    <property type="entry name" value="DUF5789"/>
    <property type="match status" value="1"/>
</dbReference>
<protein>
    <recommendedName>
        <fullName evidence="4">DUF2795 domain-containing protein</fullName>
    </recommendedName>
</protein>
<evidence type="ECO:0000256" key="1">
    <source>
        <dbReference type="SAM" id="MobiDB-lite"/>
    </source>
</evidence>
<organism evidence="2 3">
    <name type="scientific">Halorubrum aquaticum</name>
    <dbReference type="NCBI Taxonomy" id="387340"/>
    <lineage>
        <taxon>Archaea</taxon>
        <taxon>Methanobacteriati</taxon>
        <taxon>Methanobacteriota</taxon>
        <taxon>Stenosarchaea group</taxon>
        <taxon>Halobacteria</taxon>
        <taxon>Halobacteriales</taxon>
        <taxon>Haloferacaceae</taxon>
        <taxon>Halorubrum</taxon>
    </lineage>
</organism>
<sequence length="105" mass="11673">MSDDETTSEAVYGVRFGPLKPALREHVYPVTKEELIEQYGGFELEHAGGTDRLEEVLRRTEVATFREPRQVRDVILAAVGVDGTGNSVDPETVGRETGDWSRRAP</sequence>
<gene>
    <name evidence="2" type="ORF">SAMN04488066_11039</name>
</gene>
<dbReference type="OrthoDB" id="317850at2157"/>
<feature type="compositionally biased region" description="Basic and acidic residues" evidence="1">
    <location>
        <begin position="92"/>
        <end position="105"/>
    </location>
</feature>
<reference evidence="2 3" key="1">
    <citation type="submission" date="2016-10" db="EMBL/GenBank/DDBJ databases">
        <authorList>
            <person name="Varghese N."/>
            <person name="Submissions S."/>
        </authorList>
    </citation>
    <scope>NUCLEOTIDE SEQUENCE [LARGE SCALE GENOMIC DNA]</scope>
    <source>
        <strain evidence="2 3">CGMCC 1.6377</strain>
    </source>
</reference>
<dbReference type="Proteomes" id="UP000323537">
    <property type="component" value="Unassembled WGS sequence"/>
</dbReference>
<dbReference type="AlphaFoldDB" id="A0A1I3B7G6"/>
<name>A0A1I3B7G6_9EURY</name>
<feature type="region of interest" description="Disordered" evidence="1">
    <location>
        <begin position="82"/>
        <end position="105"/>
    </location>
</feature>
<dbReference type="InterPro" id="IPR043899">
    <property type="entry name" value="DUF5789"/>
</dbReference>